<dbReference type="AlphaFoldDB" id="A0A7G9RE71"/>
<proteinExistence type="predicted"/>
<reference evidence="1 2" key="1">
    <citation type="submission" date="2020-08" db="EMBL/GenBank/DDBJ databases">
        <title>Genome sequence of Nocardioides mesophilus KACC 16243T.</title>
        <authorList>
            <person name="Hyun D.-W."/>
            <person name="Bae J.-W."/>
        </authorList>
    </citation>
    <scope>NUCLEOTIDE SEQUENCE [LARGE SCALE GENOMIC DNA]</scope>
    <source>
        <strain evidence="1 2">KACC 16243</strain>
    </source>
</reference>
<keyword evidence="2" id="KW-1185">Reference proteome</keyword>
<evidence type="ECO:0000313" key="2">
    <source>
        <dbReference type="Proteomes" id="UP000515947"/>
    </source>
</evidence>
<name>A0A7G9RE71_9ACTN</name>
<gene>
    <name evidence="1" type="ORF">H9L09_05770</name>
</gene>
<dbReference type="EMBL" id="CP060713">
    <property type="protein sequence ID" value="QNN53896.1"/>
    <property type="molecule type" value="Genomic_DNA"/>
</dbReference>
<dbReference type="KEGG" id="nmes:H9L09_05770"/>
<protein>
    <submittedName>
        <fullName evidence="1">Uncharacterized protein</fullName>
    </submittedName>
</protein>
<sequence length="53" mass="5686">MRSADPSRESPEVAHLRALHRELQDLVDGSVLADGSPVQLRLLGAAPRRSTPG</sequence>
<dbReference type="RefSeq" id="WP_187579740.1">
    <property type="nucleotide sequence ID" value="NZ_CP060713.1"/>
</dbReference>
<organism evidence="1 2">
    <name type="scientific">Nocardioides mesophilus</name>
    <dbReference type="NCBI Taxonomy" id="433659"/>
    <lineage>
        <taxon>Bacteria</taxon>
        <taxon>Bacillati</taxon>
        <taxon>Actinomycetota</taxon>
        <taxon>Actinomycetes</taxon>
        <taxon>Propionibacteriales</taxon>
        <taxon>Nocardioidaceae</taxon>
        <taxon>Nocardioides</taxon>
    </lineage>
</organism>
<accession>A0A7G9RE71</accession>
<dbReference type="Proteomes" id="UP000515947">
    <property type="component" value="Chromosome"/>
</dbReference>
<evidence type="ECO:0000313" key="1">
    <source>
        <dbReference type="EMBL" id="QNN53896.1"/>
    </source>
</evidence>